<dbReference type="GO" id="GO:0035556">
    <property type="term" value="P:intracellular signal transduction"/>
    <property type="evidence" value="ECO:0007669"/>
    <property type="project" value="InterPro"/>
</dbReference>
<feature type="transmembrane region" description="Helical" evidence="1">
    <location>
        <begin position="399"/>
        <end position="417"/>
    </location>
</feature>
<feature type="transmembrane region" description="Helical" evidence="1">
    <location>
        <begin position="12"/>
        <end position="33"/>
    </location>
</feature>
<dbReference type="PANTHER" id="PTHR43081:SF1">
    <property type="entry name" value="ADENYLATE CYCLASE, TERMINAL-DIFFERENTIATION SPECIFIC"/>
    <property type="match status" value="1"/>
</dbReference>
<dbReference type="Gene3D" id="3.30.70.1230">
    <property type="entry name" value="Nucleotide cyclase"/>
    <property type="match status" value="1"/>
</dbReference>
<dbReference type="AlphaFoldDB" id="A0A381VNT6"/>
<dbReference type="CDD" id="cd07302">
    <property type="entry name" value="CHD"/>
    <property type="match status" value="1"/>
</dbReference>
<dbReference type="Pfam" id="PF05226">
    <property type="entry name" value="CHASE2"/>
    <property type="match status" value="1"/>
</dbReference>
<evidence type="ECO:0000259" key="2">
    <source>
        <dbReference type="PROSITE" id="PS50125"/>
    </source>
</evidence>
<accession>A0A381VNT6</accession>
<keyword evidence="1" id="KW-1133">Transmembrane helix</keyword>
<gene>
    <name evidence="3" type="ORF">METZ01_LOCUS94833</name>
</gene>
<dbReference type="InterPro" id="IPR007890">
    <property type="entry name" value="CHASE2"/>
</dbReference>
<dbReference type="InterPro" id="IPR001054">
    <property type="entry name" value="A/G_cyclase"/>
</dbReference>
<evidence type="ECO:0000256" key="1">
    <source>
        <dbReference type="SAM" id="Phobius"/>
    </source>
</evidence>
<keyword evidence="1" id="KW-0472">Membrane</keyword>
<dbReference type="GO" id="GO:0006171">
    <property type="term" value="P:cAMP biosynthetic process"/>
    <property type="evidence" value="ECO:0007669"/>
    <property type="project" value="TreeGrafter"/>
</dbReference>
<dbReference type="PANTHER" id="PTHR43081">
    <property type="entry name" value="ADENYLATE CYCLASE, TERMINAL-DIFFERENTIATION SPECIFIC-RELATED"/>
    <property type="match status" value="1"/>
</dbReference>
<dbReference type="PROSITE" id="PS50125">
    <property type="entry name" value="GUANYLATE_CYCLASE_2"/>
    <property type="match status" value="1"/>
</dbReference>
<evidence type="ECO:0000313" key="3">
    <source>
        <dbReference type="EMBL" id="SVA41979.1"/>
    </source>
</evidence>
<dbReference type="InterPro" id="IPR029787">
    <property type="entry name" value="Nucleotide_cyclase"/>
</dbReference>
<dbReference type="SUPFAM" id="SSF55073">
    <property type="entry name" value="Nucleotide cyclase"/>
    <property type="match status" value="1"/>
</dbReference>
<proteinExistence type="predicted"/>
<dbReference type="SMART" id="SM01080">
    <property type="entry name" value="CHASE2"/>
    <property type="match status" value="1"/>
</dbReference>
<organism evidence="3">
    <name type="scientific">marine metagenome</name>
    <dbReference type="NCBI Taxonomy" id="408172"/>
    <lineage>
        <taxon>unclassified sequences</taxon>
        <taxon>metagenomes</taxon>
        <taxon>ecological metagenomes</taxon>
    </lineage>
</organism>
<keyword evidence="1" id="KW-0812">Transmembrane</keyword>
<dbReference type="EMBL" id="UINC01009358">
    <property type="protein sequence ID" value="SVA41979.1"/>
    <property type="molecule type" value="Genomic_DNA"/>
</dbReference>
<feature type="non-terminal residue" evidence="3">
    <location>
        <position position="521"/>
    </location>
</feature>
<reference evidence="3" key="1">
    <citation type="submission" date="2018-05" db="EMBL/GenBank/DDBJ databases">
        <authorList>
            <person name="Lanie J.A."/>
            <person name="Ng W.-L."/>
            <person name="Kazmierczak K.M."/>
            <person name="Andrzejewski T.M."/>
            <person name="Davidsen T.M."/>
            <person name="Wayne K.J."/>
            <person name="Tettelin H."/>
            <person name="Glass J.I."/>
            <person name="Rusch D."/>
            <person name="Podicherti R."/>
            <person name="Tsui H.-C.T."/>
            <person name="Winkler M.E."/>
        </authorList>
    </citation>
    <scope>NUCLEOTIDE SEQUENCE</scope>
</reference>
<dbReference type="Pfam" id="PF00211">
    <property type="entry name" value="Guanylate_cyc"/>
    <property type="match status" value="1"/>
</dbReference>
<feature type="transmembrane region" description="Helical" evidence="1">
    <location>
        <begin position="372"/>
        <end position="393"/>
    </location>
</feature>
<name>A0A381VNT6_9ZZZZ</name>
<protein>
    <recommendedName>
        <fullName evidence="2">Guanylate cyclase domain-containing protein</fullName>
    </recommendedName>
</protein>
<dbReference type="InterPro" id="IPR050697">
    <property type="entry name" value="Adenylyl/Guanylyl_Cyclase_3/4"/>
</dbReference>
<feature type="transmembrane region" description="Helical" evidence="1">
    <location>
        <begin position="347"/>
        <end position="365"/>
    </location>
</feature>
<feature type="domain" description="Guanylate cyclase" evidence="2">
    <location>
        <begin position="462"/>
        <end position="521"/>
    </location>
</feature>
<sequence>MTGHSVPVRTLTWGNALVFLVVFGLITAFPRALQYFELKTVDSRFQIRDALGMNPEYSNALVHINLDNYSKQASGISFWPKTHYADLIQRISEGNAEAIACDVMFVEWADRTGNEELTDSVVNAGSVISPFLLDFSHAASPTAPPESLALDLNPSVEPGTVPPASGVLVAPLADIAEQSAGVGFVNIIPDDDGVVRRVRLVAELDGVLIPSFFLQALSAYLDYDIENIVPVDGSKLILKDFPVGAKGSSRDINVPLDGQGNLVVNLAGPLNPENYPQSYSAWDLLQADGQPDFSGKLVFLSDTSAQHGESGDFSPVPLERLFPRSYVFSNAASSLLHSEFIRPTGNLFAAVAAVLLSVLLVLVCWKASTLIFSLTALGVIVLYAASVLGLFLFGGWLLPALPVLITLIAVYLFSSVYRVTVMERYEGVLAGSLESYLSPVLMDRIRDDPDLLKLGGSRKRISVFFSDIVNFTAFTDQADPQEVQDVLERYFEETTAIIFEADGIVDKYMGDGILAFFENST</sequence>